<keyword evidence="3" id="KW-0813">Transport</keyword>
<feature type="transmembrane region" description="Helical" evidence="8">
    <location>
        <begin position="213"/>
        <end position="234"/>
    </location>
</feature>
<reference evidence="10 11" key="1">
    <citation type="journal article" date="2016" name="Biochim. Biophys. Acta">
        <title>Photochemical characterization of actinorhodopsin and its functional existence in the natural host.</title>
        <authorList>
            <person name="Nakamura S."/>
            <person name="Kikukawa T."/>
            <person name="Tamogami J."/>
            <person name="Kamiya M."/>
            <person name="Aizawa T."/>
            <person name="Hahn M.W."/>
            <person name="Ihara K."/>
            <person name="Kamo N."/>
            <person name="Demura M."/>
        </authorList>
    </citation>
    <scope>NUCLEOTIDE SEQUENCE [LARGE SCALE GENOMIC DNA]</scope>
    <source>
        <strain evidence="10 11">MWH-Dar1</strain>
    </source>
</reference>
<feature type="transmembrane region" description="Helical" evidence="8">
    <location>
        <begin position="272"/>
        <end position="293"/>
    </location>
</feature>
<keyword evidence="6 8" id="KW-1133">Transmembrane helix</keyword>
<evidence type="ECO:0000256" key="6">
    <source>
        <dbReference type="ARBA" id="ARBA00022989"/>
    </source>
</evidence>
<dbReference type="PANTHER" id="PTHR22911:SF137">
    <property type="entry name" value="SOLUTE CARRIER FAMILY 35 MEMBER G2-RELATED"/>
    <property type="match status" value="1"/>
</dbReference>
<feature type="transmembrane region" description="Helical" evidence="8">
    <location>
        <begin position="154"/>
        <end position="170"/>
    </location>
</feature>
<feature type="transmembrane region" description="Helical" evidence="8">
    <location>
        <begin position="42"/>
        <end position="63"/>
    </location>
</feature>
<evidence type="ECO:0000256" key="3">
    <source>
        <dbReference type="ARBA" id="ARBA00022448"/>
    </source>
</evidence>
<name>A0A1D9E050_9MICO</name>
<evidence type="ECO:0000256" key="1">
    <source>
        <dbReference type="ARBA" id="ARBA00004651"/>
    </source>
</evidence>
<organism evidence="10 11">
    <name type="scientific">Candidatus Rhodoluna planktonica</name>
    <dbReference type="NCBI Taxonomy" id="535712"/>
    <lineage>
        <taxon>Bacteria</taxon>
        <taxon>Bacillati</taxon>
        <taxon>Actinomycetota</taxon>
        <taxon>Actinomycetes</taxon>
        <taxon>Micrococcales</taxon>
        <taxon>Microbacteriaceae</taxon>
        <taxon>Luna cluster</taxon>
        <taxon>Luna-1 subcluster</taxon>
        <taxon>Rhodoluna</taxon>
    </lineage>
</organism>
<comment type="subcellular location">
    <subcellularLocation>
        <location evidence="1">Cell membrane</location>
        <topology evidence="1">Multi-pass membrane protein</topology>
    </subcellularLocation>
</comment>
<evidence type="ECO:0000256" key="7">
    <source>
        <dbReference type="ARBA" id="ARBA00023136"/>
    </source>
</evidence>
<dbReference type="AlphaFoldDB" id="A0A1D9E050"/>
<dbReference type="PANTHER" id="PTHR22911">
    <property type="entry name" value="ACYL-MALONYL CONDENSING ENZYME-RELATED"/>
    <property type="match status" value="1"/>
</dbReference>
<evidence type="ECO:0000256" key="5">
    <source>
        <dbReference type="ARBA" id="ARBA00022692"/>
    </source>
</evidence>
<dbReference type="InterPro" id="IPR004626">
    <property type="entry name" value="RarD"/>
</dbReference>
<keyword evidence="11" id="KW-1185">Reference proteome</keyword>
<feature type="domain" description="EamA" evidence="9">
    <location>
        <begin position="12"/>
        <end position="147"/>
    </location>
</feature>
<dbReference type="RefSeq" id="WP_070954957.1">
    <property type="nucleotide sequence ID" value="NZ_CP015208.1"/>
</dbReference>
<accession>A0A1D9E050</accession>
<comment type="similarity">
    <text evidence="2">Belongs to the EamA transporter family.</text>
</comment>
<dbReference type="GO" id="GO:0005886">
    <property type="term" value="C:plasma membrane"/>
    <property type="evidence" value="ECO:0007669"/>
    <property type="project" value="UniProtKB-SubCell"/>
</dbReference>
<evidence type="ECO:0000256" key="4">
    <source>
        <dbReference type="ARBA" id="ARBA00022475"/>
    </source>
</evidence>
<evidence type="ECO:0000313" key="10">
    <source>
        <dbReference type="EMBL" id="AOY56452.1"/>
    </source>
</evidence>
<gene>
    <name evidence="10" type="ORF">A4Z71_05745</name>
</gene>
<feature type="domain" description="EamA" evidence="9">
    <location>
        <begin position="155"/>
        <end position="289"/>
    </location>
</feature>
<evidence type="ECO:0000256" key="8">
    <source>
        <dbReference type="SAM" id="Phobius"/>
    </source>
</evidence>
<feature type="transmembrane region" description="Helical" evidence="8">
    <location>
        <begin position="107"/>
        <end position="125"/>
    </location>
</feature>
<keyword evidence="5 8" id="KW-0812">Transmembrane</keyword>
<feature type="transmembrane region" description="Helical" evidence="8">
    <location>
        <begin position="246"/>
        <end position="266"/>
    </location>
</feature>
<feature type="transmembrane region" description="Helical" evidence="8">
    <location>
        <begin position="132"/>
        <end position="148"/>
    </location>
</feature>
<feature type="transmembrane region" description="Helical" evidence="8">
    <location>
        <begin position="75"/>
        <end position="95"/>
    </location>
</feature>
<protein>
    <submittedName>
        <fullName evidence="10">Protein rarD</fullName>
    </submittedName>
</protein>
<dbReference type="Pfam" id="PF00892">
    <property type="entry name" value="EamA"/>
    <property type="match status" value="2"/>
</dbReference>
<feature type="transmembrane region" description="Helical" evidence="8">
    <location>
        <begin position="12"/>
        <end position="36"/>
    </location>
</feature>
<dbReference type="NCBIfam" id="TIGR00688">
    <property type="entry name" value="rarD"/>
    <property type="match status" value="1"/>
</dbReference>
<evidence type="ECO:0000256" key="2">
    <source>
        <dbReference type="ARBA" id="ARBA00007362"/>
    </source>
</evidence>
<dbReference type="Proteomes" id="UP000243784">
    <property type="component" value="Chromosome"/>
</dbReference>
<proteinExistence type="inferred from homology"/>
<feature type="transmembrane region" description="Helical" evidence="8">
    <location>
        <begin position="190"/>
        <end position="207"/>
    </location>
</feature>
<dbReference type="EMBL" id="CP015208">
    <property type="protein sequence ID" value="AOY56452.1"/>
    <property type="molecule type" value="Genomic_DNA"/>
</dbReference>
<evidence type="ECO:0000313" key="11">
    <source>
        <dbReference type="Proteomes" id="UP000243784"/>
    </source>
</evidence>
<keyword evidence="7 8" id="KW-0472">Membrane</keyword>
<dbReference type="OrthoDB" id="369870at2"/>
<dbReference type="SUPFAM" id="SSF103481">
    <property type="entry name" value="Multidrug resistance efflux transporter EmrE"/>
    <property type="match status" value="2"/>
</dbReference>
<dbReference type="KEGG" id="rpla:A4Z71_05745"/>
<sequence>MHSSKTPGLARGFSFGVSAYFLWGSFPLIITMLSFASPWEVLVWRMVFGFFVAALLTTFTKSWPEIRSVVTQPKLLGWVVLATVFIFINWTVYVIAVAEHHTIETALGYFINPLVTIVLAVLFLGEKLTRPQWLAVAVGLAAVLVLTFDYGRPPFIAIILAFSFATYGFAKNKLGGKVTAINSFALESGLLLPVALTIGVAVFNIQGLQFGSIGFWGTLGLMFFGLMTAVPLIFFGEAAKLLPLSYIGFIQYVTPVMQFLIALLILREPMPPARWIGFVLVWISLIILSSDALRRGQKRAA</sequence>
<dbReference type="InterPro" id="IPR000620">
    <property type="entry name" value="EamA_dom"/>
</dbReference>
<dbReference type="STRING" id="535712.A4Z71_05745"/>
<evidence type="ECO:0000259" key="9">
    <source>
        <dbReference type="Pfam" id="PF00892"/>
    </source>
</evidence>
<keyword evidence="4" id="KW-1003">Cell membrane</keyword>
<dbReference type="InterPro" id="IPR037185">
    <property type="entry name" value="EmrE-like"/>
</dbReference>